<organism evidence="8">
    <name type="scientific">Panicum hallii</name>
    <dbReference type="NCBI Taxonomy" id="206008"/>
    <lineage>
        <taxon>Eukaryota</taxon>
        <taxon>Viridiplantae</taxon>
        <taxon>Streptophyta</taxon>
        <taxon>Embryophyta</taxon>
        <taxon>Tracheophyta</taxon>
        <taxon>Spermatophyta</taxon>
        <taxon>Magnoliopsida</taxon>
        <taxon>Liliopsida</taxon>
        <taxon>Poales</taxon>
        <taxon>Poaceae</taxon>
        <taxon>PACMAD clade</taxon>
        <taxon>Panicoideae</taxon>
        <taxon>Panicodae</taxon>
        <taxon>Paniceae</taxon>
        <taxon>Panicinae</taxon>
        <taxon>Panicum</taxon>
        <taxon>Panicum sect. Panicum</taxon>
    </lineage>
</organism>
<dbReference type="NCBIfam" id="TIGR00797">
    <property type="entry name" value="matE"/>
    <property type="match status" value="1"/>
</dbReference>
<dbReference type="GO" id="GO:0016020">
    <property type="term" value="C:membrane"/>
    <property type="evidence" value="ECO:0007669"/>
    <property type="project" value="UniProtKB-SubCell"/>
</dbReference>
<evidence type="ECO:0000256" key="7">
    <source>
        <dbReference type="SAM" id="MobiDB-lite"/>
    </source>
</evidence>
<dbReference type="Proteomes" id="UP000243499">
    <property type="component" value="Chromosome 1"/>
</dbReference>
<feature type="transmembrane region" description="Helical" evidence="6">
    <location>
        <begin position="160"/>
        <end position="177"/>
    </location>
</feature>
<keyword evidence="3 6" id="KW-0812">Transmembrane</keyword>
<gene>
    <name evidence="8" type="ORF">PAHAL_1G452200</name>
</gene>
<dbReference type="Gramene" id="PAN09015">
    <property type="protein sequence ID" value="PAN09015"/>
    <property type="gene ID" value="PAHAL_1G452200"/>
</dbReference>
<accession>A0A2S3GUP4</accession>
<feature type="transmembrane region" description="Helical" evidence="6">
    <location>
        <begin position="123"/>
        <end position="140"/>
    </location>
</feature>
<dbReference type="CDD" id="cd13132">
    <property type="entry name" value="MATE_eukaryotic"/>
    <property type="match status" value="1"/>
</dbReference>
<dbReference type="InterPro" id="IPR045069">
    <property type="entry name" value="MATE_euk"/>
</dbReference>
<proteinExistence type="inferred from homology"/>
<feature type="transmembrane region" description="Helical" evidence="6">
    <location>
        <begin position="220"/>
        <end position="239"/>
    </location>
</feature>
<comment type="similarity">
    <text evidence="2 6">Belongs to the multi antimicrobial extrusion (MATE) (TC 2.A.66.1) family.</text>
</comment>
<feature type="transmembrane region" description="Helical" evidence="6">
    <location>
        <begin position="189"/>
        <end position="214"/>
    </location>
</feature>
<evidence type="ECO:0000256" key="1">
    <source>
        <dbReference type="ARBA" id="ARBA00004141"/>
    </source>
</evidence>
<feature type="transmembrane region" description="Helical" evidence="6">
    <location>
        <begin position="260"/>
        <end position="282"/>
    </location>
</feature>
<keyword evidence="5 6" id="KW-0472">Membrane</keyword>
<evidence type="ECO:0000256" key="5">
    <source>
        <dbReference type="ARBA" id="ARBA00023136"/>
    </source>
</evidence>
<reference evidence="8" key="1">
    <citation type="submission" date="2018-04" db="EMBL/GenBank/DDBJ databases">
        <title>WGS assembly of Panicum hallii.</title>
        <authorList>
            <person name="Lovell J."/>
            <person name="Jenkins J."/>
            <person name="Lowry D."/>
            <person name="Mamidi S."/>
            <person name="Sreedasyam A."/>
            <person name="Weng X."/>
            <person name="Barry K."/>
            <person name="Bonette J."/>
            <person name="Campitelli B."/>
            <person name="Daum C."/>
            <person name="Gordon S."/>
            <person name="Gould B."/>
            <person name="Lipzen A."/>
            <person name="Macqueen A."/>
            <person name="Palacio-Mejia J."/>
            <person name="Plott C."/>
            <person name="Shakirov E."/>
            <person name="Shu S."/>
            <person name="Yoshinaga Y."/>
            <person name="Zane M."/>
            <person name="Rokhsar D."/>
            <person name="Grimwood J."/>
            <person name="Schmutz J."/>
            <person name="Juenger T."/>
        </authorList>
    </citation>
    <scope>NUCLEOTIDE SEQUENCE [LARGE SCALE GENOMIC DNA]</scope>
    <source>
        <strain evidence="8">FIL2</strain>
    </source>
</reference>
<feature type="region of interest" description="Disordered" evidence="7">
    <location>
        <begin position="489"/>
        <end position="509"/>
    </location>
</feature>
<sequence length="509" mass="53706">MATMEAPLLVKRPRSDDGGDAAAPRTYAEVREAFLREAERLWVIAAPITLNILCLYGVNSATQIFAGRLGNLQLSAAALGLSVVSNFSFGFLLGMASALETLCGQAYGAGQVAMLGVYMQRSCLVLAASALLLSPLYAFAGPLLRALGQDAAIADAAGDFTLRILPQMFSLAIAFPTQKFLQAQAKVAALAWISLAALAAHVAMLALFVGVLGWGLRGAAAAYDITSWAIAVAQLLYVTRCCRGHGWEGLSWKAFHLRGLWAFAKLSLASAVMLCLEVWYMMVLVVLTGRLDDAEIAVGSVSICMNLNGWEAMLFIGLNAAISVRVSNELGSGRPRAAKHAVASVIAQSLAMGLVAMAVVLAYRNSFAVLFTGDRAMQAAVGKVAYLLAVTMVLNSVQPVISGVAIGGGWQALVAYINLGCYYALGLPLGFCLGCLLRLGAEGMWAGMLCGTALQTLILLAVIWNTDWEAEAAQANERISAWGGGECGSEQLQHQQGENAGDLKEAFRV</sequence>
<dbReference type="AlphaFoldDB" id="A0A2S3GUP4"/>
<feature type="transmembrane region" description="Helical" evidence="6">
    <location>
        <begin position="444"/>
        <end position="464"/>
    </location>
</feature>
<evidence type="ECO:0000256" key="6">
    <source>
        <dbReference type="RuleBase" id="RU004914"/>
    </source>
</evidence>
<feature type="transmembrane region" description="Helical" evidence="6">
    <location>
        <begin position="78"/>
        <end position="102"/>
    </location>
</feature>
<dbReference type="InterPro" id="IPR002528">
    <property type="entry name" value="MATE_fam"/>
</dbReference>
<evidence type="ECO:0000256" key="4">
    <source>
        <dbReference type="ARBA" id="ARBA00022989"/>
    </source>
</evidence>
<evidence type="ECO:0000256" key="2">
    <source>
        <dbReference type="ARBA" id="ARBA00010199"/>
    </source>
</evidence>
<evidence type="ECO:0000313" key="8">
    <source>
        <dbReference type="EMBL" id="PAN09015.1"/>
    </source>
</evidence>
<feature type="transmembrane region" description="Helical" evidence="6">
    <location>
        <begin position="341"/>
        <end position="363"/>
    </location>
</feature>
<dbReference type="GO" id="GO:0015297">
    <property type="term" value="F:antiporter activity"/>
    <property type="evidence" value="ECO:0007669"/>
    <property type="project" value="InterPro"/>
</dbReference>
<comment type="subcellular location">
    <subcellularLocation>
        <location evidence="1">Membrane</location>
        <topology evidence="1">Multi-pass membrane protein</topology>
    </subcellularLocation>
</comment>
<dbReference type="PANTHER" id="PTHR11206">
    <property type="entry name" value="MULTIDRUG RESISTANCE PROTEIN"/>
    <property type="match status" value="1"/>
</dbReference>
<protein>
    <recommendedName>
        <fullName evidence="6">Protein DETOXIFICATION</fullName>
    </recommendedName>
    <alternativeName>
        <fullName evidence="6">Multidrug and toxic compound extrusion protein</fullName>
    </alternativeName>
</protein>
<name>A0A2S3GUP4_9POAL</name>
<dbReference type="GO" id="GO:1990961">
    <property type="term" value="P:xenobiotic detoxification by transmembrane export across the plasma membrane"/>
    <property type="evidence" value="ECO:0007669"/>
    <property type="project" value="InterPro"/>
</dbReference>
<feature type="transmembrane region" description="Helical" evidence="6">
    <location>
        <begin position="384"/>
        <end position="407"/>
    </location>
</feature>
<dbReference type="EMBL" id="CM008046">
    <property type="protein sequence ID" value="PAN09015.1"/>
    <property type="molecule type" value="Genomic_DNA"/>
</dbReference>
<dbReference type="GO" id="GO:0042910">
    <property type="term" value="F:xenobiotic transmembrane transporter activity"/>
    <property type="evidence" value="ECO:0007669"/>
    <property type="project" value="InterPro"/>
</dbReference>
<dbReference type="Pfam" id="PF01554">
    <property type="entry name" value="MatE"/>
    <property type="match status" value="2"/>
</dbReference>
<feature type="transmembrane region" description="Helical" evidence="6">
    <location>
        <begin position="41"/>
        <end position="58"/>
    </location>
</feature>
<feature type="transmembrane region" description="Helical" evidence="6">
    <location>
        <begin position="413"/>
        <end position="437"/>
    </location>
</feature>
<evidence type="ECO:0000256" key="3">
    <source>
        <dbReference type="ARBA" id="ARBA00022692"/>
    </source>
</evidence>
<keyword evidence="4 6" id="KW-1133">Transmembrane helix</keyword>